<dbReference type="RefSeq" id="XP_032820195.1">
    <property type="nucleotide sequence ID" value="XM_032964304.1"/>
</dbReference>
<keyword evidence="3" id="KW-1185">Reference proteome</keyword>
<accession>A0AAJ7TLQ4</accession>
<name>A0AAJ7TLQ4_PETMA</name>
<organism evidence="3 4">
    <name type="scientific">Petromyzon marinus</name>
    <name type="common">Sea lamprey</name>
    <dbReference type="NCBI Taxonomy" id="7757"/>
    <lineage>
        <taxon>Eukaryota</taxon>
        <taxon>Metazoa</taxon>
        <taxon>Chordata</taxon>
        <taxon>Craniata</taxon>
        <taxon>Vertebrata</taxon>
        <taxon>Cyclostomata</taxon>
        <taxon>Hyperoartia</taxon>
        <taxon>Petromyzontiformes</taxon>
        <taxon>Petromyzontidae</taxon>
        <taxon>Petromyzon</taxon>
    </lineage>
</organism>
<evidence type="ECO:0000256" key="2">
    <source>
        <dbReference type="SAM" id="MobiDB-lite"/>
    </source>
</evidence>
<feature type="region of interest" description="Disordered" evidence="2">
    <location>
        <begin position="544"/>
        <end position="564"/>
    </location>
</feature>
<sequence length="564" mass="61649">MSNTYRTSERSEASQAAAAAAGGGGRAGAGSRRIDANSNHDLLLSSGYRSPGQSRPASPGLRRSVSEMQEQLKMYKRQMEKKDEMIATLSAGRSSSSGAKVTFEPLLEAAAAPSRELLSGSHYRTAAETARGELAAMQVKQEGLEAELRELRGRLAAKESATQELRAELESHRENGARHASLIQSLRERLRDTEEASGALSSARARYDAGMQAAQEDARDMQARIAELEERLRLHLAEREQAEQRAVTMDKRLEDAVDKLSRGLNVDTRAEDYPVDLLASRAAELFQECVLQRAKIASLEGALASQEVEAKASRETIMRLVSEVGREQKVASSQGQEAEALRKERESASQARRSLEREVEVLRERLEAGQRAWDAARRELAQWERRRAELDGGQRASEHEARAAHAALRAFRSQLAAILAGGDGDDGGGRGDRRPAAGAGVGDGEEDVKERVRQLVAARQQGKALTAELEERVSRLTAQLHREAEQSRDGARRVRRAEERAQEMAERLRAVEGELATGDVLRDGLSFDRQKVGLGGRGAPCSGLATCPSFSRGSVGRRPARRPR</sequence>
<feature type="compositionally biased region" description="Polar residues" evidence="2">
    <location>
        <begin position="47"/>
        <end position="56"/>
    </location>
</feature>
<dbReference type="AlphaFoldDB" id="A0AAJ7TLQ4"/>
<evidence type="ECO:0000313" key="3">
    <source>
        <dbReference type="Proteomes" id="UP001318040"/>
    </source>
</evidence>
<dbReference type="Gene3D" id="1.10.287.1490">
    <property type="match status" value="1"/>
</dbReference>
<protein>
    <submittedName>
        <fullName evidence="4">Coiled-coil domain-containing protein 170-like</fullName>
    </submittedName>
</protein>
<reference evidence="4" key="1">
    <citation type="submission" date="2025-08" db="UniProtKB">
        <authorList>
            <consortium name="RefSeq"/>
        </authorList>
    </citation>
    <scope>IDENTIFICATION</scope>
    <source>
        <tissue evidence="4">Sperm</tissue>
    </source>
</reference>
<keyword evidence="1" id="KW-0175">Coiled coil</keyword>
<feature type="coiled-coil region" evidence="1">
    <location>
        <begin position="211"/>
        <end position="259"/>
    </location>
</feature>
<dbReference type="Proteomes" id="UP001318040">
    <property type="component" value="Chromosome 31"/>
</dbReference>
<dbReference type="PANTHER" id="PTHR18863:SF6">
    <property type="entry name" value="COILED-COIL DOMAIN-CONTAINING PROTEIN 170"/>
    <property type="match status" value="1"/>
</dbReference>
<feature type="coiled-coil region" evidence="1">
    <location>
        <begin position="127"/>
        <end position="175"/>
    </location>
</feature>
<proteinExistence type="predicted"/>
<feature type="region of interest" description="Disordered" evidence="2">
    <location>
        <begin position="422"/>
        <end position="446"/>
    </location>
</feature>
<dbReference type="InterPro" id="IPR039139">
    <property type="entry name" value="CCDC170-like"/>
</dbReference>
<evidence type="ECO:0000256" key="1">
    <source>
        <dbReference type="SAM" id="Coils"/>
    </source>
</evidence>
<feature type="compositionally biased region" description="Basic and acidic residues" evidence="2">
    <location>
        <begin position="339"/>
        <end position="354"/>
    </location>
</feature>
<feature type="region of interest" description="Disordered" evidence="2">
    <location>
        <begin position="328"/>
        <end position="354"/>
    </location>
</feature>
<gene>
    <name evidence="4" type="primary">LOC116947957</name>
</gene>
<dbReference type="PANTHER" id="PTHR18863">
    <property type="entry name" value="TSEC-2-RELATED"/>
    <property type="match status" value="1"/>
</dbReference>
<dbReference type="KEGG" id="pmrn:116947957"/>
<feature type="region of interest" description="Disordered" evidence="2">
    <location>
        <begin position="1"/>
        <end position="68"/>
    </location>
</feature>
<feature type="coiled-coil region" evidence="1">
    <location>
        <begin position="466"/>
        <end position="514"/>
    </location>
</feature>
<evidence type="ECO:0000313" key="4">
    <source>
        <dbReference type="RefSeq" id="XP_032820195.1"/>
    </source>
</evidence>
<dbReference type="CTD" id="80129"/>